<dbReference type="AlphaFoldDB" id="A0A173MHM7"/>
<accession>A0A173MHM7</accession>
<evidence type="ECO:0000313" key="3">
    <source>
        <dbReference type="Proteomes" id="UP000186917"/>
    </source>
</evidence>
<name>A0A173MHM7_9BACT</name>
<keyword evidence="3" id="KW-1185">Reference proteome</keyword>
<dbReference type="EMBL" id="FTOR01000002">
    <property type="protein sequence ID" value="SIS96774.1"/>
    <property type="molecule type" value="Genomic_DNA"/>
</dbReference>
<dbReference type="Proteomes" id="UP000186917">
    <property type="component" value="Unassembled WGS sequence"/>
</dbReference>
<dbReference type="InterPro" id="IPR025507">
    <property type="entry name" value="DUF4394"/>
</dbReference>
<sequence>MKRFLPFFVVPFLFACKKNNDDAVNPKPDVVFWGLTSNNQLIRYNTSATQSPIETVAVSGLTSGEKLMSIDFRPSTGQLYALGNSSRLYTINLGANKGVATALGTAAFSPAVSGTIASIDFNPTVDRIRLVTNTGQNLRLHPETGAVAATDIAINGVTGASVTGVAYTNSISGAVTTSLFDIDVTNKKLYKQSPPNDGKLVEVGSITASFTGQAGFDINADNSSILAAFTTSDGTTKMYTLDTANANTAFIGTTSTSLIDIAIPTNAVAYAVSDAQALQIFNPLTNTQITSKTIAGLGVGEFIAGIDFRPANGQLYGISLTSTGDVARIYTFNLGTGAVTAVGSTLSITTGTTAVGFDFNPTVDKIRLVTNLGQNMRLNPADATIAGSDVALNPGTPAVTGAAYTNSFAGATTTTLFVLNSTRLFKQDPPNNGLLTDIGPLGITAESQSGFDIGGTSNQGYALLTSGGTTKLYTVNTTTGAAVSVREYPNKITGLAIGGGF</sequence>
<protein>
    <recommendedName>
        <fullName evidence="1">DUF4394 domain-containing protein</fullName>
    </recommendedName>
</protein>
<dbReference type="PROSITE" id="PS51257">
    <property type="entry name" value="PROKAR_LIPOPROTEIN"/>
    <property type="match status" value="1"/>
</dbReference>
<reference evidence="3" key="1">
    <citation type="submission" date="2017-01" db="EMBL/GenBank/DDBJ databases">
        <authorList>
            <person name="Varghese N."/>
            <person name="Submissions S."/>
        </authorList>
    </citation>
    <scope>NUCLEOTIDE SEQUENCE [LARGE SCALE GENOMIC DNA]</scope>
    <source>
        <strain evidence="3">DSM 21054</strain>
    </source>
</reference>
<organism evidence="2 3">
    <name type="scientific">Filimonas lacunae</name>
    <dbReference type="NCBI Taxonomy" id="477680"/>
    <lineage>
        <taxon>Bacteria</taxon>
        <taxon>Pseudomonadati</taxon>
        <taxon>Bacteroidota</taxon>
        <taxon>Chitinophagia</taxon>
        <taxon>Chitinophagales</taxon>
        <taxon>Chitinophagaceae</taxon>
        <taxon>Filimonas</taxon>
    </lineage>
</organism>
<dbReference type="Pfam" id="PF14339">
    <property type="entry name" value="DUF4394"/>
    <property type="match status" value="2"/>
</dbReference>
<evidence type="ECO:0000313" key="2">
    <source>
        <dbReference type="EMBL" id="SIS96774.1"/>
    </source>
</evidence>
<feature type="domain" description="DUF4394" evidence="1">
    <location>
        <begin position="40"/>
        <end position="262"/>
    </location>
</feature>
<dbReference type="SUPFAM" id="SSF82171">
    <property type="entry name" value="DPP6 N-terminal domain-like"/>
    <property type="match status" value="1"/>
</dbReference>
<dbReference type="OrthoDB" id="531718at2"/>
<feature type="domain" description="DUF4394" evidence="1">
    <location>
        <begin position="278"/>
        <end position="496"/>
    </location>
</feature>
<proteinExistence type="predicted"/>
<dbReference type="STRING" id="477680.SAMN05421788_102382"/>
<dbReference type="KEGG" id="fln:FLA_3010"/>
<gene>
    <name evidence="2" type="ORF">SAMN05421788_102382</name>
</gene>
<evidence type="ECO:0000259" key="1">
    <source>
        <dbReference type="Pfam" id="PF14339"/>
    </source>
</evidence>
<dbReference type="RefSeq" id="WP_076378090.1">
    <property type="nucleotide sequence ID" value="NZ_AP017422.1"/>
</dbReference>